<dbReference type="OrthoDB" id="268713at2"/>
<dbReference type="InterPro" id="IPR003825">
    <property type="entry name" value="Colicin-V_CvpA"/>
</dbReference>
<keyword evidence="2 6" id="KW-0812">Transmembrane</keyword>
<evidence type="ECO:0000256" key="1">
    <source>
        <dbReference type="ARBA" id="ARBA00004141"/>
    </source>
</evidence>
<protein>
    <submittedName>
        <fullName evidence="7">Colicin V production protein</fullName>
    </submittedName>
</protein>
<keyword evidence="3 6" id="KW-1133">Transmembrane helix</keyword>
<dbReference type="EMBL" id="CP001848">
    <property type="protein sequence ID" value="ADB18873.1"/>
    <property type="molecule type" value="Genomic_DNA"/>
</dbReference>
<comment type="subcellular location">
    <subcellularLocation>
        <location evidence="1">Membrane</location>
        <topology evidence="1">Multi-pass membrane protein</topology>
    </subcellularLocation>
</comment>
<feature type="compositionally biased region" description="Pro residues" evidence="5">
    <location>
        <begin position="235"/>
        <end position="244"/>
    </location>
</feature>
<accession>D2R424</accession>
<evidence type="ECO:0000256" key="3">
    <source>
        <dbReference type="ARBA" id="ARBA00022989"/>
    </source>
</evidence>
<evidence type="ECO:0000256" key="4">
    <source>
        <dbReference type="ARBA" id="ARBA00023136"/>
    </source>
</evidence>
<sequence length="244" mass="26864">MQAYDVFMIVVLAAAVVWGFWKGLAWQLASLASMVLSYFVALNFRSPLAAMIKASPPWNIFLSMLILFLGTSLVVWVGFNLVSEAMERVKLKEFDRHVGAVFGFAKGVLLCVFITLFAVTLLPEGQQKAIFSSKSGYYIAMLLDKADALLPNEFHQVVEPYIDNFERGVNKPAGGYFTLDGKTPIRAVPAEGFKLPSFGNDEPTGQPTIPFPKIPGFGTPPASNDPQTADRFPQPFAPPPEDRR</sequence>
<dbReference type="PANTHER" id="PTHR37306:SF1">
    <property type="entry name" value="COLICIN V PRODUCTION PROTEIN"/>
    <property type="match status" value="1"/>
</dbReference>
<dbReference type="Proteomes" id="UP000001887">
    <property type="component" value="Chromosome"/>
</dbReference>
<proteinExistence type="predicted"/>
<feature type="transmembrane region" description="Helical" evidence="6">
    <location>
        <begin position="6"/>
        <end position="24"/>
    </location>
</feature>
<feature type="transmembrane region" description="Helical" evidence="6">
    <location>
        <begin position="100"/>
        <end position="122"/>
    </location>
</feature>
<organism evidence="7 8">
    <name type="scientific">Pirellula staleyi (strain ATCC 27377 / DSM 6068 / ICPB 4128)</name>
    <name type="common">Pirella staleyi</name>
    <dbReference type="NCBI Taxonomy" id="530564"/>
    <lineage>
        <taxon>Bacteria</taxon>
        <taxon>Pseudomonadati</taxon>
        <taxon>Planctomycetota</taxon>
        <taxon>Planctomycetia</taxon>
        <taxon>Pirellulales</taxon>
        <taxon>Pirellulaceae</taxon>
        <taxon>Pirellula</taxon>
    </lineage>
</organism>
<reference evidence="7 8" key="1">
    <citation type="journal article" date="2009" name="Stand. Genomic Sci.">
        <title>Complete genome sequence of Pirellula staleyi type strain (ATCC 27377).</title>
        <authorList>
            <person name="Clum A."/>
            <person name="Tindall B.J."/>
            <person name="Sikorski J."/>
            <person name="Ivanova N."/>
            <person name="Mavrommatis K."/>
            <person name="Lucas S."/>
            <person name="Glavina del Rio T."/>
            <person name="Nolan M."/>
            <person name="Chen F."/>
            <person name="Tice H."/>
            <person name="Pitluck S."/>
            <person name="Cheng J.F."/>
            <person name="Chertkov O."/>
            <person name="Brettin T."/>
            <person name="Han C."/>
            <person name="Detter J.C."/>
            <person name="Kuske C."/>
            <person name="Bruce D."/>
            <person name="Goodwin L."/>
            <person name="Ovchinikova G."/>
            <person name="Pati A."/>
            <person name="Mikhailova N."/>
            <person name="Chen A."/>
            <person name="Palaniappan K."/>
            <person name="Land M."/>
            <person name="Hauser L."/>
            <person name="Chang Y.J."/>
            <person name="Jeffries C.D."/>
            <person name="Chain P."/>
            <person name="Rohde M."/>
            <person name="Goker M."/>
            <person name="Bristow J."/>
            <person name="Eisen J.A."/>
            <person name="Markowitz V."/>
            <person name="Hugenholtz P."/>
            <person name="Kyrpides N.C."/>
            <person name="Klenk H.P."/>
            <person name="Lapidus A."/>
        </authorList>
    </citation>
    <scope>NUCLEOTIDE SEQUENCE [LARGE SCALE GENOMIC DNA]</scope>
    <source>
        <strain evidence="8">ATCC 27377 / DSM 6068 / ICPB 4128</strain>
    </source>
</reference>
<evidence type="ECO:0000256" key="2">
    <source>
        <dbReference type="ARBA" id="ARBA00022692"/>
    </source>
</evidence>
<dbReference type="AlphaFoldDB" id="D2R424"/>
<keyword evidence="8" id="KW-1185">Reference proteome</keyword>
<dbReference type="KEGG" id="psl:Psta_4225"/>
<gene>
    <name evidence="7" type="ordered locus">Psta_4225</name>
</gene>
<name>D2R424_PIRSD</name>
<dbReference type="PANTHER" id="PTHR37306">
    <property type="entry name" value="COLICIN V PRODUCTION PROTEIN"/>
    <property type="match status" value="1"/>
</dbReference>
<evidence type="ECO:0000256" key="5">
    <source>
        <dbReference type="SAM" id="MobiDB-lite"/>
    </source>
</evidence>
<dbReference type="GO" id="GO:0016020">
    <property type="term" value="C:membrane"/>
    <property type="evidence" value="ECO:0007669"/>
    <property type="project" value="UniProtKB-SubCell"/>
</dbReference>
<evidence type="ECO:0000313" key="7">
    <source>
        <dbReference type="EMBL" id="ADB18873.1"/>
    </source>
</evidence>
<evidence type="ECO:0000256" key="6">
    <source>
        <dbReference type="SAM" id="Phobius"/>
    </source>
</evidence>
<dbReference type="HOGENOM" id="CLU_1137227_0_0_0"/>
<dbReference type="eggNOG" id="COG1286">
    <property type="taxonomic scope" value="Bacteria"/>
</dbReference>
<dbReference type="Pfam" id="PF02674">
    <property type="entry name" value="Colicin_V"/>
    <property type="match status" value="1"/>
</dbReference>
<dbReference type="STRING" id="530564.Psta_4225"/>
<evidence type="ECO:0000313" key="8">
    <source>
        <dbReference type="Proteomes" id="UP000001887"/>
    </source>
</evidence>
<keyword evidence="4 6" id="KW-0472">Membrane</keyword>
<feature type="region of interest" description="Disordered" evidence="5">
    <location>
        <begin position="198"/>
        <end position="244"/>
    </location>
</feature>
<dbReference type="GO" id="GO:0009403">
    <property type="term" value="P:toxin biosynthetic process"/>
    <property type="evidence" value="ECO:0007669"/>
    <property type="project" value="InterPro"/>
</dbReference>
<feature type="transmembrane region" description="Helical" evidence="6">
    <location>
        <begin position="58"/>
        <end position="79"/>
    </location>
</feature>